<name>A0A9D4SVZ5_RHISA</name>
<dbReference type="EMBL" id="JABSTV010001251">
    <property type="protein sequence ID" value="KAH7951490.1"/>
    <property type="molecule type" value="Genomic_DNA"/>
</dbReference>
<gene>
    <name evidence="3" type="ORF">HPB52_009952</name>
</gene>
<keyword evidence="4" id="KW-1185">Reference proteome</keyword>
<evidence type="ECO:0008006" key="5">
    <source>
        <dbReference type="Google" id="ProtNLM"/>
    </source>
</evidence>
<organism evidence="3 4">
    <name type="scientific">Rhipicephalus sanguineus</name>
    <name type="common">Brown dog tick</name>
    <name type="synonym">Ixodes sanguineus</name>
    <dbReference type="NCBI Taxonomy" id="34632"/>
    <lineage>
        <taxon>Eukaryota</taxon>
        <taxon>Metazoa</taxon>
        <taxon>Ecdysozoa</taxon>
        <taxon>Arthropoda</taxon>
        <taxon>Chelicerata</taxon>
        <taxon>Arachnida</taxon>
        <taxon>Acari</taxon>
        <taxon>Parasitiformes</taxon>
        <taxon>Ixodida</taxon>
        <taxon>Ixodoidea</taxon>
        <taxon>Ixodidae</taxon>
        <taxon>Rhipicephalinae</taxon>
        <taxon>Rhipicephalus</taxon>
        <taxon>Rhipicephalus</taxon>
    </lineage>
</organism>
<sequence length="114" mass="11749">MLVLGCSSLIFLFFIIVRHCWRCPGGTPGDLAVESIAGFLRIVDGTSTGSGISESAASLGLPGRPFSLGGSKDVARMTSVGRLSEEPEATAVENTGPPVLTAAVENPQFEGAKL</sequence>
<comment type="caution">
    <text evidence="3">The sequence shown here is derived from an EMBL/GenBank/DDBJ whole genome shotgun (WGS) entry which is preliminary data.</text>
</comment>
<feature type="region of interest" description="Disordered" evidence="1">
    <location>
        <begin position="84"/>
        <end position="114"/>
    </location>
</feature>
<evidence type="ECO:0000313" key="4">
    <source>
        <dbReference type="Proteomes" id="UP000821837"/>
    </source>
</evidence>
<protein>
    <recommendedName>
        <fullName evidence="5">Secreted protein</fullName>
    </recommendedName>
</protein>
<feature type="chain" id="PRO_5039279572" description="Secreted protein" evidence="2">
    <location>
        <begin position="23"/>
        <end position="114"/>
    </location>
</feature>
<evidence type="ECO:0000256" key="2">
    <source>
        <dbReference type="SAM" id="SignalP"/>
    </source>
</evidence>
<dbReference type="Proteomes" id="UP000821837">
    <property type="component" value="Chromosome 5"/>
</dbReference>
<proteinExistence type="predicted"/>
<accession>A0A9D4SVZ5</accession>
<reference evidence="3" key="1">
    <citation type="journal article" date="2020" name="Cell">
        <title>Large-Scale Comparative Analyses of Tick Genomes Elucidate Their Genetic Diversity and Vector Capacities.</title>
        <authorList>
            <consortium name="Tick Genome and Microbiome Consortium (TIGMIC)"/>
            <person name="Jia N."/>
            <person name="Wang J."/>
            <person name="Shi W."/>
            <person name="Du L."/>
            <person name="Sun Y."/>
            <person name="Zhan W."/>
            <person name="Jiang J.F."/>
            <person name="Wang Q."/>
            <person name="Zhang B."/>
            <person name="Ji P."/>
            <person name="Bell-Sakyi L."/>
            <person name="Cui X.M."/>
            <person name="Yuan T.T."/>
            <person name="Jiang B.G."/>
            <person name="Yang W.F."/>
            <person name="Lam T.T."/>
            <person name="Chang Q.C."/>
            <person name="Ding S.J."/>
            <person name="Wang X.J."/>
            <person name="Zhu J.G."/>
            <person name="Ruan X.D."/>
            <person name="Zhao L."/>
            <person name="Wei J.T."/>
            <person name="Ye R.Z."/>
            <person name="Que T.C."/>
            <person name="Du C.H."/>
            <person name="Zhou Y.H."/>
            <person name="Cheng J.X."/>
            <person name="Dai P.F."/>
            <person name="Guo W.B."/>
            <person name="Han X.H."/>
            <person name="Huang E.J."/>
            <person name="Li L.F."/>
            <person name="Wei W."/>
            <person name="Gao Y.C."/>
            <person name="Liu J.Z."/>
            <person name="Shao H.Z."/>
            <person name="Wang X."/>
            <person name="Wang C.C."/>
            <person name="Yang T.C."/>
            <person name="Huo Q.B."/>
            <person name="Li W."/>
            <person name="Chen H.Y."/>
            <person name="Chen S.E."/>
            <person name="Zhou L.G."/>
            <person name="Ni X.B."/>
            <person name="Tian J.H."/>
            <person name="Sheng Y."/>
            <person name="Liu T."/>
            <person name="Pan Y.S."/>
            <person name="Xia L.Y."/>
            <person name="Li J."/>
            <person name="Zhao F."/>
            <person name="Cao W.C."/>
        </authorList>
    </citation>
    <scope>NUCLEOTIDE SEQUENCE</scope>
    <source>
        <strain evidence="3">Rsan-2018</strain>
    </source>
</reference>
<keyword evidence="2" id="KW-0732">Signal</keyword>
<feature type="signal peptide" evidence="2">
    <location>
        <begin position="1"/>
        <end position="22"/>
    </location>
</feature>
<evidence type="ECO:0000313" key="3">
    <source>
        <dbReference type="EMBL" id="KAH7951490.1"/>
    </source>
</evidence>
<dbReference type="AlphaFoldDB" id="A0A9D4SVZ5"/>
<evidence type="ECO:0000256" key="1">
    <source>
        <dbReference type="SAM" id="MobiDB-lite"/>
    </source>
</evidence>
<reference evidence="3" key="2">
    <citation type="submission" date="2021-09" db="EMBL/GenBank/DDBJ databases">
        <authorList>
            <person name="Jia N."/>
            <person name="Wang J."/>
            <person name="Shi W."/>
            <person name="Du L."/>
            <person name="Sun Y."/>
            <person name="Zhan W."/>
            <person name="Jiang J."/>
            <person name="Wang Q."/>
            <person name="Zhang B."/>
            <person name="Ji P."/>
            <person name="Sakyi L.B."/>
            <person name="Cui X."/>
            <person name="Yuan T."/>
            <person name="Jiang B."/>
            <person name="Yang W."/>
            <person name="Lam T.T.-Y."/>
            <person name="Chang Q."/>
            <person name="Ding S."/>
            <person name="Wang X."/>
            <person name="Zhu J."/>
            <person name="Ruan X."/>
            <person name="Zhao L."/>
            <person name="Wei J."/>
            <person name="Que T."/>
            <person name="Du C."/>
            <person name="Cheng J."/>
            <person name="Dai P."/>
            <person name="Han X."/>
            <person name="Huang E."/>
            <person name="Gao Y."/>
            <person name="Liu J."/>
            <person name="Shao H."/>
            <person name="Ye R."/>
            <person name="Li L."/>
            <person name="Wei W."/>
            <person name="Wang X."/>
            <person name="Wang C."/>
            <person name="Huo Q."/>
            <person name="Li W."/>
            <person name="Guo W."/>
            <person name="Chen H."/>
            <person name="Chen S."/>
            <person name="Zhou L."/>
            <person name="Zhou L."/>
            <person name="Ni X."/>
            <person name="Tian J."/>
            <person name="Zhou Y."/>
            <person name="Sheng Y."/>
            <person name="Liu T."/>
            <person name="Pan Y."/>
            <person name="Xia L."/>
            <person name="Li J."/>
            <person name="Zhao F."/>
            <person name="Cao W."/>
        </authorList>
    </citation>
    <scope>NUCLEOTIDE SEQUENCE</scope>
    <source>
        <strain evidence="3">Rsan-2018</strain>
        <tissue evidence="3">Larvae</tissue>
    </source>
</reference>